<sequence>MLIDMFSINKFHIEVYNSIEDIDAYTWNETLSQAHPFKTHSFMAACEQTLPHREYRYFQVFASNLRSSSLGLFFATQESIDLISDPHSALQSQIQKFCPKFGCITAAMIGSYETSGRHWWFSHEITPQQRITIINHALALSFPRAFVRIIRDVEHKETDYAALHSQLLAQGFNPAMNYPLAFIPLQGRSWEQYSRNLKANCRKVLNRIKSQFHQSEWRIVHYYEQPVELEGFYEQYLNTHRRASEYKRKALPLSFFEQVQKQCQVVVSVLYDKQDQVRSFIFSGISENIINPFVFGRNYQEESEVNSYYILHMDLIQRFSHFQTKIIDLGITNYFVKQNLGACLLHNDIYMKFRNPLFNSLFGRILAKKFDVTQPKERRVFKNDDKH</sequence>
<dbReference type="EMBL" id="NIBS01000006">
    <property type="protein sequence ID" value="PHM28273.1"/>
    <property type="molecule type" value="Genomic_DNA"/>
</dbReference>
<dbReference type="AlphaFoldDB" id="A0A2D0J1U4"/>
<dbReference type="OrthoDB" id="6769110at2"/>
<comment type="caution">
    <text evidence="1">The sequence shown here is derived from an EMBL/GenBank/DDBJ whole genome shotgun (WGS) entry which is preliminary data.</text>
</comment>
<reference evidence="1 2" key="1">
    <citation type="journal article" date="2017" name="Nat. Microbiol.">
        <title>Natural product diversity associated with the nematode symbionts Photorhabdus and Xenorhabdus.</title>
        <authorList>
            <person name="Tobias N.J."/>
            <person name="Wolff H."/>
            <person name="Djahanschiri B."/>
            <person name="Grundmann F."/>
            <person name="Kronenwerth M."/>
            <person name="Shi Y.M."/>
            <person name="Simonyi S."/>
            <person name="Grun P."/>
            <person name="Shapiro-Ilan D."/>
            <person name="Pidot S.J."/>
            <person name="Stinear T.P."/>
            <person name="Ebersberger I."/>
            <person name="Bode H.B."/>
        </authorList>
    </citation>
    <scope>NUCLEOTIDE SEQUENCE [LARGE SCALE GENOMIC DNA]</scope>
    <source>
        <strain evidence="1 2">DSM 16342</strain>
    </source>
</reference>
<organism evidence="1 2">
    <name type="scientific">Xenorhabdus budapestensis</name>
    <dbReference type="NCBI Taxonomy" id="290110"/>
    <lineage>
        <taxon>Bacteria</taxon>
        <taxon>Pseudomonadati</taxon>
        <taxon>Pseudomonadota</taxon>
        <taxon>Gammaproteobacteria</taxon>
        <taxon>Enterobacterales</taxon>
        <taxon>Morganellaceae</taxon>
        <taxon>Xenorhabdus</taxon>
    </lineage>
</organism>
<name>A0A2D0J1U4_XENBU</name>
<gene>
    <name evidence="1" type="ORF">Xbud_01671</name>
</gene>
<accession>A0A2D0J1U4</accession>
<proteinExistence type="predicted"/>
<dbReference type="SUPFAM" id="SSF55729">
    <property type="entry name" value="Acyl-CoA N-acyltransferases (Nat)"/>
    <property type="match status" value="1"/>
</dbReference>
<evidence type="ECO:0000313" key="2">
    <source>
        <dbReference type="Proteomes" id="UP000225833"/>
    </source>
</evidence>
<evidence type="ECO:0008006" key="3">
    <source>
        <dbReference type="Google" id="ProtNLM"/>
    </source>
</evidence>
<evidence type="ECO:0000313" key="1">
    <source>
        <dbReference type="EMBL" id="PHM28273.1"/>
    </source>
</evidence>
<dbReference type="Proteomes" id="UP000225833">
    <property type="component" value="Unassembled WGS sequence"/>
</dbReference>
<dbReference type="RefSeq" id="WP_099135612.1">
    <property type="nucleotide sequence ID" value="NZ_CAWNNJ010000130.1"/>
</dbReference>
<dbReference type="InterPro" id="IPR016181">
    <property type="entry name" value="Acyl_CoA_acyltransferase"/>
</dbReference>
<protein>
    <recommendedName>
        <fullName evidence="3">BioF2-like acetyltransferase domain-containing protein</fullName>
    </recommendedName>
</protein>